<accession>A0A841U9G2</accession>
<evidence type="ECO:0000259" key="2">
    <source>
        <dbReference type="Pfam" id="PF12733"/>
    </source>
</evidence>
<dbReference type="GO" id="GO:0005085">
    <property type="term" value="F:guanyl-nucleotide exchange factor activity"/>
    <property type="evidence" value="ECO:0007669"/>
    <property type="project" value="TreeGrafter"/>
</dbReference>
<feature type="domain" description="Cadherin-like beta-sandwich-like" evidence="2">
    <location>
        <begin position="579"/>
        <end position="668"/>
    </location>
</feature>
<protein>
    <submittedName>
        <fullName evidence="3">Tandem-95 repeat protein</fullName>
    </submittedName>
</protein>
<evidence type="ECO:0000313" key="4">
    <source>
        <dbReference type="Proteomes" id="UP000553776"/>
    </source>
</evidence>
<comment type="caution">
    <text evidence="3">The sequence shown here is derived from an EMBL/GenBank/DDBJ whole genome shotgun (WGS) entry which is preliminary data.</text>
</comment>
<gene>
    <name evidence="3" type="ORF">H7B90_24850</name>
</gene>
<dbReference type="PRINTS" id="PR00633">
    <property type="entry name" value="RCCNDNSATION"/>
</dbReference>
<dbReference type="InterPro" id="IPR000408">
    <property type="entry name" value="Reg_chr_condens"/>
</dbReference>
<dbReference type="Gene3D" id="2.60.40.2810">
    <property type="match status" value="8"/>
</dbReference>
<proteinExistence type="predicted"/>
<dbReference type="InterPro" id="IPR051553">
    <property type="entry name" value="Ran_GTPase-activating"/>
</dbReference>
<dbReference type="Gene3D" id="2.60.40.3440">
    <property type="match status" value="8"/>
</dbReference>
<dbReference type="SUPFAM" id="SSF50985">
    <property type="entry name" value="RCC1/BLIP-II"/>
    <property type="match status" value="2"/>
</dbReference>
<dbReference type="Pfam" id="PF00415">
    <property type="entry name" value="RCC1"/>
    <property type="match status" value="5"/>
</dbReference>
<dbReference type="RefSeq" id="WP_185138597.1">
    <property type="nucleotide sequence ID" value="NZ_JACJVR010000098.1"/>
</dbReference>
<dbReference type="Proteomes" id="UP000553776">
    <property type="component" value="Unassembled WGS sequence"/>
</dbReference>
<keyword evidence="4" id="KW-1185">Reference proteome</keyword>
<evidence type="ECO:0000313" key="3">
    <source>
        <dbReference type="EMBL" id="MBB6694631.1"/>
    </source>
</evidence>
<dbReference type="InterPro" id="IPR009091">
    <property type="entry name" value="RCC1/BLIP-II"/>
</dbReference>
<reference evidence="3 4" key="1">
    <citation type="submission" date="2020-08" db="EMBL/GenBank/DDBJ databases">
        <title>Cohnella phylogeny.</title>
        <authorList>
            <person name="Dunlap C."/>
        </authorList>
    </citation>
    <scope>NUCLEOTIDE SEQUENCE [LARGE SCALE GENOMIC DNA]</scope>
    <source>
        <strain evidence="3 4">DSM 25239</strain>
    </source>
</reference>
<dbReference type="EMBL" id="JACJVR010000098">
    <property type="protein sequence ID" value="MBB6694631.1"/>
    <property type="molecule type" value="Genomic_DNA"/>
</dbReference>
<dbReference type="InterPro" id="IPR025883">
    <property type="entry name" value="Cadherin-like_domain"/>
</dbReference>
<evidence type="ECO:0000256" key="1">
    <source>
        <dbReference type="SAM" id="MobiDB-lite"/>
    </source>
</evidence>
<name>A0A841U9G2_9BACL</name>
<dbReference type="Pfam" id="PF17963">
    <property type="entry name" value="Big_9"/>
    <property type="match status" value="18"/>
</dbReference>
<dbReference type="PANTHER" id="PTHR45982">
    <property type="entry name" value="REGULATOR OF CHROMOSOME CONDENSATION"/>
    <property type="match status" value="1"/>
</dbReference>
<dbReference type="NCBIfam" id="NF012211">
    <property type="entry name" value="tand_rpt_95"/>
    <property type="match status" value="13"/>
</dbReference>
<dbReference type="Gene3D" id="2.130.10.30">
    <property type="entry name" value="Regulator of chromosome condensation 1/beta-lactamase-inhibitor protein II"/>
    <property type="match status" value="2"/>
</dbReference>
<dbReference type="PROSITE" id="PS50012">
    <property type="entry name" value="RCC1_3"/>
    <property type="match status" value="5"/>
</dbReference>
<feature type="region of interest" description="Disordered" evidence="1">
    <location>
        <begin position="234"/>
        <end position="394"/>
    </location>
</feature>
<sequence length="2335" mass="249018">MSRLVKWILCLLLLMPYVPWTQGRPAYATSALPWIASGYVNNLAIKPDNSLWMWGRGDAGQIGNGSKASQTLPTFVMPDVATASGGSFFTLAVKTDGTVWSWGTNTYGQLGDGNDTGVRLTPGQVIDPLDPSGYLTGVTQVATGMDYAAALKEDGTVWTWGRNALGALGYDGEQRRTPTQVTGNGLGSVKVKQVVAKGYTLALDEQGRIWAWGNNSNGMLADGTRKERSTPIPIAMPVQIPPPGNEGSNGGRGLQAGENEEPQAEGETADPTEPAKPTEPAETADPAEKPSEAAGEIRNPDSETPAPDGQRMPQGQEGETSANSSGDGADDQPQESPATGGDDQPQPSSDPDEGNEPQPSPSPGEEEPQPSPSPGVEEPVPTPLPDEEPSSEEGIASATVEEMWTGVDAISGSPHHVLALKDGYVYAWGFNFTGQIGDGSVYNDHFRPTLVIGGASGTELLDHVKAIAAGDGFSLALKEDGTVWGWGANGGYQLGDGTTATRLSPVAVRGPDGQPLTDIVAISAGNGFSLALQSDGTLWAWGSNASGVYGNGSWSQSNVPVKVKLYTQNADLSGLQLSAGTLNPAFSSAVTEYAAEVGSDVESVTVTPTLADAAARAKVGRAGGDLQQVPSGQASQPIPLSEGPNELVVQTASQDSSLTKTYKVTVTRAAGPRGPTAYDYHVTPTEGMAITDRFLAIDEEGAPLTFTIVDPPAQGTLYDKKNGTYEYTPKKGASGTDRFTYKAYNGKAYSNLATVTIDYPTDGNREPAGGDLDLLTIRDEPVTSRLYGYDSDGDALKHILLTQPIHGTLDLDANTGLATYTPSAGYTGTDSFVYQVFDGKAYSKTGLATVKVGEGPDEAPTAADIKLDAQTGTSAAGRLSFSDPDGPGEGHQYRILRTASKGMLLIYRDGSFTYDPRQGETGTDTFAYQVLNGKRMSNIATVTIEIGAQPGKGPRAYDFHETTRGDGRVQDYLIGIDPDGKELTYEVVDRPTKGTLNAKPDGGFTYTAREDATGTDSFTYKAYNGEAYSNLATVTINFRDVTNQAPISKESSTRWTIRNTPLTSRVDGVDRDRDPLKYLALTQPLHGKLELDEGSGTMTYTPDEGFSGDDLFYYQVFDGQAYSITSLVMIQVHEGPDEAPVVQDVTLKTNVDTPIVHTLTGTDPDQPAGELGMVIVTSPLGTLSTEDNTLRYTPPPGFTGTDTFYYQAEDGQRMSNIGKITVEVAPNNGKAPVAADFHITPIGNDAWEDKLIATDKDGDALTYSIVNAPVKGTLNAKPDGTFTYTPLSGATGTDKFTYKAFDGKQYSNVATVTVVFRVPPNFPPVAWSPLLYTIADTPVTSRMNAYDSNRDPLAYLLLSQPMHGTVQFDRNTGVMTYTPEAGYIGSDKFYYQVFDGQAYSGTRPVELRVAEGPDEAPVVQDVKLKTKEGTPFEYTLTATDSDSPAEALYLKVITMPYNFKYTQNGNKATFTPNEGFSGTETFYYQAHDGKRMSNVGAITIEVTPTNTNAPVAADFHTTPIGNDAWEDKLIATDKDGDALTYSIVNAPVKGTLNAKPDGTFTYTPLSGATGTDKFTYKAFDGKQYSNVATVTVDFRVPPNFPPVAWVFPLYTIADTPVTSRMNGYDSERDPLTYLILAQPTHGLVQLDRSTGVATYTPEAGYIGSDKFYYQVFDGKAYSATKSVEVKVSEGPAEAPVVKDVTLKSKDGKPVEHTLTATDPDTPAESLYIRIISMPYDLKYKLDGKKLTITPNEGFTGTETIYYQAEDGKRMSNVGAITVQAEAVNVNAPTAASFRFTAEAAKASQLTLAATDKDDNALTYSIVSPPSKGKLADLGNGKYSYTPNTGATGTDKFTYKAFDGKQYSNAATVTIDFLKDPNQAPMTGLAGILLTTKNNAASSMLNGWDANGDRMTFAIVAQPVHGKLKVDTSKGTVTYTPDKDFTGTDRFYYQIYDGKAYSSPGAFSVLVSDGANQPPTVKDLTLETKEDEKVSVELKGTDPEGEELILRVVRYADVGGTWTNGNTITYEPPKGFAGTATFYYQAFDGTRSSNVGKVTVTVKAVNVNAPTAASFRFTAEAAKASQLTLAATDKDDNALTYSIVSPPSKGKLADLGNGKYSYTPNTGATGTDKFTYKAFDGKQYSNAATVTVDFLRSPNVTPNAGTASLLTTKNNAVASMLNGWDAYGERLSYVIVTQPVHGKLKVDTSKGTVTYTPDPGFTGTDRFYYQSYDGKAYSPMGVGNVQVVDGVNQPPRVTDLALETKEDTSVSVELKGTDPEGAALMLRVVRNADIGNAGTTGKTMTYTPPKGFTGTATIYYQALDGARMSNVGKITVKVTR</sequence>
<dbReference type="GO" id="GO:0005737">
    <property type="term" value="C:cytoplasm"/>
    <property type="evidence" value="ECO:0007669"/>
    <property type="project" value="TreeGrafter"/>
</dbReference>
<dbReference type="Pfam" id="PF12733">
    <property type="entry name" value="Cadherin-like"/>
    <property type="match status" value="1"/>
</dbReference>
<organism evidence="3 4">
    <name type="scientific">Cohnella xylanilytica</name>
    <dbReference type="NCBI Taxonomy" id="557555"/>
    <lineage>
        <taxon>Bacteria</taxon>
        <taxon>Bacillati</taxon>
        <taxon>Bacillota</taxon>
        <taxon>Bacilli</taxon>
        <taxon>Bacillales</taxon>
        <taxon>Paenibacillaceae</taxon>
        <taxon>Cohnella</taxon>
    </lineage>
</organism>
<feature type="compositionally biased region" description="Polar residues" evidence="1">
    <location>
        <begin position="317"/>
        <end position="326"/>
    </location>
</feature>
<dbReference type="PANTHER" id="PTHR45982:SF1">
    <property type="entry name" value="REGULATOR OF CHROMOSOME CONDENSATION"/>
    <property type="match status" value="1"/>
</dbReference>
<feature type="compositionally biased region" description="Acidic residues" evidence="1">
    <location>
        <begin position="258"/>
        <end position="270"/>
    </location>
</feature>